<dbReference type="InterPro" id="IPR037261">
    <property type="entry name" value="YonK_sf"/>
</dbReference>
<feature type="domain" description="Bacillus phage SPbeta YonK" evidence="1">
    <location>
        <begin position="1"/>
        <end position="61"/>
    </location>
</feature>
<comment type="caution">
    <text evidence="2">The sequence shown here is derived from an EMBL/GenBank/DDBJ whole genome shotgun (WGS) entry which is preliminary data.</text>
</comment>
<dbReference type="Pfam" id="PF09642">
    <property type="entry name" value="YonK"/>
    <property type="match status" value="1"/>
</dbReference>
<evidence type="ECO:0000259" key="1">
    <source>
        <dbReference type="Pfam" id="PF09642"/>
    </source>
</evidence>
<dbReference type="EMBL" id="PIQO01000026">
    <property type="protein sequence ID" value="PKR82863.1"/>
    <property type="molecule type" value="Genomic_DNA"/>
</dbReference>
<proteinExistence type="predicted"/>
<dbReference type="Proteomes" id="UP000233440">
    <property type="component" value="Unassembled WGS sequence"/>
</dbReference>
<evidence type="ECO:0000313" key="2">
    <source>
        <dbReference type="EMBL" id="PKR82863.1"/>
    </source>
</evidence>
<dbReference type="RefSeq" id="WP_101356351.1">
    <property type="nucleotide sequence ID" value="NZ_PIQO01000026.1"/>
</dbReference>
<organism evidence="2 3">
    <name type="scientific">Heyndrickxia camelliae</name>
    <dbReference type="NCBI Taxonomy" id="1707093"/>
    <lineage>
        <taxon>Bacteria</taxon>
        <taxon>Bacillati</taxon>
        <taxon>Bacillota</taxon>
        <taxon>Bacilli</taxon>
        <taxon>Bacillales</taxon>
        <taxon>Bacillaceae</taxon>
        <taxon>Heyndrickxia</taxon>
    </lineage>
</organism>
<dbReference type="Gene3D" id="6.20.120.10">
    <property type="match status" value="1"/>
</dbReference>
<accession>A0A2N3LE89</accession>
<sequence>MAKQTLNYSFKNAVISLEENTITEYGKEDIKVYVLSDVLKKFEGENKTVDISIKESSDLEPSEVDGE</sequence>
<name>A0A2N3LE89_9BACI</name>
<evidence type="ECO:0000313" key="3">
    <source>
        <dbReference type="Proteomes" id="UP000233440"/>
    </source>
</evidence>
<gene>
    <name evidence="2" type="ORF">CWO92_21985</name>
</gene>
<reference evidence="2 3" key="1">
    <citation type="submission" date="2017-11" db="EMBL/GenBank/DDBJ databases">
        <title>Bacillus camelliae sp. nov., isolated from pu'er tea.</title>
        <authorList>
            <person name="Niu L."/>
        </authorList>
    </citation>
    <scope>NUCLEOTIDE SEQUENCE [LARGE SCALE GENOMIC DNA]</scope>
    <source>
        <strain evidence="2 3">7578-1</strain>
    </source>
</reference>
<dbReference type="InterPro" id="IPR018600">
    <property type="entry name" value="Phage_SP-beta_YonK"/>
</dbReference>
<keyword evidence="3" id="KW-1185">Reference proteome</keyword>
<protein>
    <recommendedName>
        <fullName evidence="1">Bacillus phage SPbeta YonK domain-containing protein</fullName>
    </recommendedName>
</protein>
<dbReference type="OrthoDB" id="2973750at2"/>
<dbReference type="AlphaFoldDB" id="A0A2N3LE89"/>